<name>A0A1I4GBP8_9RHOB</name>
<dbReference type="GO" id="GO:0005886">
    <property type="term" value="C:plasma membrane"/>
    <property type="evidence" value="ECO:0007669"/>
    <property type="project" value="UniProtKB-SubCell"/>
</dbReference>
<dbReference type="STRING" id="1280847.SAMN04488036_10849"/>
<evidence type="ECO:0000256" key="5">
    <source>
        <dbReference type="ARBA" id="ARBA00022989"/>
    </source>
</evidence>
<feature type="transmembrane region" description="Helical" evidence="7">
    <location>
        <begin position="20"/>
        <end position="42"/>
    </location>
</feature>
<proteinExistence type="inferred from homology"/>
<evidence type="ECO:0000256" key="6">
    <source>
        <dbReference type="ARBA" id="ARBA00023136"/>
    </source>
</evidence>
<dbReference type="PANTHER" id="PTHR33452">
    <property type="entry name" value="OXIDOREDUCTASE CATD-RELATED"/>
    <property type="match status" value="1"/>
</dbReference>
<feature type="transmembrane region" description="Helical" evidence="7">
    <location>
        <begin position="108"/>
        <end position="127"/>
    </location>
</feature>
<dbReference type="OrthoDB" id="5382961at2"/>
<dbReference type="InterPro" id="IPR051907">
    <property type="entry name" value="DoxX-like_oxidoreductase"/>
</dbReference>
<keyword evidence="9" id="KW-1185">Reference proteome</keyword>
<evidence type="ECO:0000313" key="8">
    <source>
        <dbReference type="EMBL" id="SFL27455.1"/>
    </source>
</evidence>
<dbReference type="PANTHER" id="PTHR33452:SF1">
    <property type="entry name" value="INNER MEMBRANE PROTEIN YPHA-RELATED"/>
    <property type="match status" value="1"/>
</dbReference>
<comment type="subcellular location">
    <subcellularLocation>
        <location evidence="1">Cell membrane</location>
        <topology evidence="1">Multi-pass membrane protein</topology>
    </subcellularLocation>
</comment>
<sequence>MTNYSNADYAATILRVSSGVLFLAHGLLKVNVFTIAGTVGYFESLGLPGLFAYLTIFAELAGGVALIAGVATRLAALALIPVLLGATWVHSSNGWLFSGEGGGWEFPLYWAVVLGAIALLGNGAYALKIPVLQTTLGRFA</sequence>
<evidence type="ECO:0000256" key="7">
    <source>
        <dbReference type="SAM" id="Phobius"/>
    </source>
</evidence>
<keyword evidence="5 7" id="KW-1133">Transmembrane helix</keyword>
<organism evidence="8 9">
    <name type="scientific">Shimia haliotis</name>
    <dbReference type="NCBI Taxonomy" id="1280847"/>
    <lineage>
        <taxon>Bacteria</taxon>
        <taxon>Pseudomonadati</taxon>
        <taxon>Pseudomonadota</taxon>
        <taxon>Alphaproteobacteria</taxon>
        <taxon>Rhodobacterales</taxon>
        <taxon>Roseobacteraceae</taxon>
    </lineage>
</organism>
<dbReference type="Pfam" id="PF07681">
    <property type="entry name" value="DoxX"/>
    <property type="match status" value="1"/>
</dbReference>
<keyword evidence="4 7" id="KW-0812">Transmembrane</keyword>
<keyword evidence="6 7" id="KW-0472">Membrane</keyword>
<accession>A0A1I4GBP8</accession>
<keyword evidence="3" id="KW-1003">Cell membrane</keyword>
<evidence type="ECO:0000256" key="1">
    <source>
        <dbReference type="ARBA" id="ARBA00004651"/>
    </source>
</evidence>
<feature type="transmembrane region" description="Helical" evidence="7">
    <location>
        <begin position="74"/>
        <end position="96"/>
    </location>
</feature>
<comment type="similarity">
    <text evidence="2">Belongs to the DoxX family.</text>
</comment>
<protein>
    <submittedName>
        <fullName evidence="8">Putative oxidoreductase</fullName>
    </submittedName>
</protein>
<dbReference type="AlphaFoldDB" id="A0A1I4GBP8"/>
<dbReference type="InterPro" id="IPR032808">
    <property type="entry name" value="DoxX"/>
</dbReference>
<feature type="transmembrane region" description="Helical" evidence="7">
    <location>
        <begin position="48"/>
        <end position="67"/>
    </location>
</feature>
<dbReference type="RefSeq" id="WP_050687539.1">
    <property type="nucleotide sequence ID" value="NZ_FOSZ01000008.1"/>
</dbReference>
<evidence type="ECO:0000313" key="9">
    <source>
        <dbReference type="Proteomes" id="UP000198851"/>
    </source>
</evidence>
<gene>
    <name evidence="8" type="ORF">SAMN04488036_10849</name>
</gene>
<dbReference type="Proteomes" id="UP000198851">
    <property type="component" value="Unassembled WGS sequence"/>
</dbReference>
<evidence type="ECO:0000256" key="3">
    <source>
        <dbReference type="ARBA" id="ARBA00022475"/>
    </source>
</evidence>
<dbReference type="EMBL" id="FOSZ01000008">
    <property type="protein sequence ID" value="SFL27455.1"/>
    <property type="molecule type" value="Genomic_DNA"/>
</dbReference>
<evidence type="ECO:0000256" key="4">
    <source>
        <dbReference type="ARBA" id="ARBA00022692"/>
    </source>
</evidence>
<evidence type="ECO:0000256" key="2">
    <source>
        <dbReference type="ARBA" id="ARBA00006679"/>
    </source>
</evidence>
<reference evidence="9" key="1">
    <citation type="submission" date="2016-10" db="EMBL/GenBank/DDBJ databases">
        <authorList>
            <person name="Varghese N."/>
            <person name="Submissions S."/>
        </authorList>
    </citation>
    <scope>NUCLEOTIDE SEQUENCE [LARGE SCALE GENOMIC DNA]</scope>
    <source>
        <strain evidence="9">DSM 28453</strain>
    </source>
</reference>